<organism evidence="1 2">
    <name type="scientific">Durusdinium trenchii</name>
    <dbReference type="NCBI Taxonomy" id="1381693"/>
    <lineage>
        <taxon>Eukaryota</taxon>
        <taxon>Sar</taxon>
        <taxon>Alveolata</taxon>
        <taxon>Dinophyceae</taxon>
        <taxon>Suessiales</taxon>
        <taxon>Symbiodiniaceae</taxon>
        <taxon>Durusdinium</taxon>
    </lineage>
</organism>
<dbReference type="EMBL" id="CAXAMM010005665">
    <property type="protein sequence ID" value="CAK9008131.1"/>
    <property type="molecule type" value="Genomic_DNA"/>
</dbReference>
<accession>A0ABP0J190</accession>
<name>A0ABP0J190_9DINO</name>
<comment type="caution">
    <text evidence="1">The sequence shown here is derived from an EMBL/GenBank/DDBJ whole genome shotgun (WGS) entry which is preliminary data.</text>
</comment>
<reference evidence="1 2" key="1">
    <citation type="submission" date="2024-02" db="EMBL/GenBank/DDBJ databases">
        <authorList>
            <person name="Chen Y."/>
            <person name="Shah S."/>
            <person name="Dougan E. K."/>
            <person name="Thang M."/>
            <person name="Chan C."/>
        </authorList>
    </citation>
    <scope>NUCLEOTIDE SEQUENCE [LARGE SCALE GENOMIC DNA]</scope>
</reference>
<gene>
    <name evidence="1" type="ORF">SCF082_LOCUS9730</name>
</gene>
<dbReference type="Proteomes" id="UP001642464">
    <property type="component" value="Unassembled WGS sequence"/>
</dbReference>
<proteinExistence type="predicted"/>
<protein>
    <submittedName>
        <fullName evidence="1">N-acetyltransferase domain-containing protein</fullName>
    </submittedName>
</protein>
<keyword evidence="2" id="KW-1185">Reference proteome</keyword>
<evidence type="ECO:0000313" key="1">
    <source>
        <dbReference type="EMBL" id="CAK9008131.1"/>
    </source>
</evidence>
<sequence>MKGESTVQDNTLLCYELGRVQDDNGGFELVGNAFTITGAVGDIDDLKKAIKKEEELSIAPSKIDIFSQQEDGNWSKEEKMSASLRDTCEDSPCGYIVPQVP</sequence>
<evidence type="ECO:0000313" key="2">
    <source>
        <dbReference type="Proteomes" id="UP001642464"/>
    </source>
</evidence>